<dbReference type="AlphaFoldDB" id="A0A2T0SEH2"/>
<protein>
    <submittedName>
        <fullName evidence="5">Acetolactate synthase-1/2/3 large subunit</fullName>
    </submittedName>
</protein>
<feature type="domain" description="Thiamine pyrophosphate enzyme N-terminal TPP-binding" evidence="4">
    <location>
        <begin position="4"/>
        <end position="109"/>
    </location>
</feature>
<dbReference type="PANTHER" id="PTHR18968">
    <property type="entry name" value="THIAMINE PYROPHOSPHATE ENZYMES"/>
    <property type="match status" value="1"/>
</dbReference>
<reference evidence="5 6" key="1">
    <citation type="submission" date="2018-03" db="EMBL/GenBank/DDBJ databases">
        <title>Genomic Encyclopedia of Archaeal and Bacterial Type Strains, Phase II (KMG-II): from individual species to whole genera.</title>
        <authorList>
            <person name="Goeker M."/>
        </authorList>
    </citation>
    <scope>NUCLEOTIDE SEQUENCE [LARGE SCALE GENOMIC DNA]</scope>
    <source>
        <strain evidence="5 6">DSM 45348</strain>
    </source>
</reference>
<dbReference type="EMBL" id="PVZG01000002">
    <property type="protein sequence ID" value="PRY31812.1"/>
    <property type="molecule type" value="Genomic_DNA"/>
</dbReference>
<evidence type="ECO:0000256" key="2">
    <source>
        <dbReference type="ARBA" id="ARBA00023052"/>
    </source>
</evidence>
<dbReference type="Pfam" id="PF02775">
    <property type="entry name" value="TPP_enzyme_C"/>
    <property type="match status" value="1"/>
</dbReference>
<dbReference type="RefSeq" id="WP_106125064.1">
    <property type="nucleotide sequence ID" value="NZ_PVZG01000002.1"/>
</dbReference>
<evidence type="ECO:0000313" key="6">
    <source>
        <dbReference type="Proteomes" id="UP000239209"/>
    </source>
</evidence>
<dbReference type="CDD" id="cd07035">
    <property type="entry name" value="TPP_PYR_POX_like"/>
    <property type="match status" value="1"/>
</dbReference>
<gene>
    <name evidence="5" type="ORF">CLV70_10223</name>
</gene>
<evidence type="ECO:0000313" key="5">
    <source>
        <dbReference type="EMBL" id="PRY31812.1"/>
    </source>
</evidence>
<keyword evidence="6" id="KW-1185">Reference proteome</keyword>
<dbReference type="Gene3D" id="3.40.50.970">
    <property type="match status" value="2"/>
</dbReference>
<dbReference type="CDD" id="cd02002">
    <property type="entry name" value="TPP_BFDC"/>
    <property type="match status" value="1"/>
</dbReference>
<dbReference type="Pfam" id="PF02776">
    <property type="entry name" value="TPP_enzyme_N"/>
    <property type="match status" value="1"/>
</dbReference>
<evidence type="ECO:0000256" key="1">
    <source>
        <dbReference type="ARBA" id="ARBA00007812"/>
    </source>
</evidence>
<dbReference type="InterPro" id="IPR011766">
    <property type="entry name" value="TPP_enzyme_TPP-bd"/>
</dbReference>
<dbReference type="GO" id="GO:0003984">
    <property type="term" value="F:acetolactate synthase activity"/>
    <property type="evidence" value="ECO:0007669"/>
    <property type="project" value="TreeGrafter"/>
</dbReference>
<comment type="caution">
    <text evidence="5">The sequence shown here is derived from an EMBL/GenBank/DDBJ whole genome shotgun (WGS) entry which is preliminary data.</text>
</comment>
<dbReference type="Proteomes" id="UP000239209">
    <property type="component" value="Unassembled WGS sequence"/>
</dbReference>
<dbReference type="GO" id="GO:0030976">
    <property type="term" value="F:thiamine pyrophosphate binding"/>
    <property type="evidence" value="ECO:0007669"/>
    <property type="project" value="InterPro"/>
</dbReference>
<feature type="domain" description="Thiamine pyrophosphate enzyme TPP-binding" evidence="3">
    <location>
        <begin position="392"/>
        <end position="515"/>
    </location>
</feature>
<dbReference type="PANTHER" id="PTHR18968:SF86">
    <property type="entry name" value="ACETOLACTATE SYNTHASE LARGE SUBUNIT ILVX-RELATED"/>
    <property type="match status" value="1"/>
</dbReference>
<name>A0A2T0SEH2_9ACTN</name>
<sequence>MSGMTGAEAMARTLIGGGVEVCFANPGTSEMHFVAALDRLPALRGVLCLFEGVATGAADGYGRMARRPATTLLHLGPGLANGVANLHNARRAGTPIVNLVGDHALGHKPLDSLLESDIDALAGTVSAWLRRSSTVDGLGTDVAAAVAASLAPGGTGPDRTGTSGAIATLVVPADLSWSAPARLAPPEPVAAPAAPSPVELDPVAAVLRSGEPVALLLDGTALSGPGLRAAGRIARATGARLLSRNWPARQRRGAGVPLTEPLAYRGEQITAQLTGVRHLVLAGAREPVTSFAYPGRTGRPTPAGTRIHALPADFLEALADEVAPGVTPVVARLDPPPLPPGELTAGNWAAVVGALLPEEAIVCDESITAGLTTLHTATASSPPHDVLGLTGLSIGQGLPVALGAAMACPDRPVVCLEADGSAMYTLQALWSHAREQLDITTVILNNRAYAILRGELDRVGAGAAAAGLADLSRPDLDFVSLATGLGVPATRAWTTEELARQFRHALSEPGPHLIEAMLLPGA</sequence>
<dbReference type="GO" id="GO:0000287">
    <property type="term" value="F:magnesium ion binding"/>
    <property type="evidence" value="ECO:0007669"/>
    <property type="project" value="UniProtKB-ARBA"/>
</dbReference>
<organism evidence="5 6">
    <name type="scientific">Pseudosporangium ferrugineum</name>
    <dbReference type="NCBI Taxonomy" id="439699"/>
    <lineage>
        <taxon>Bacteria</taxon>
        <taxon>Bacillati</taxon>
        <taxon>Actinomycetota</taxon>
        <taxon>Actinomycetes</taxon>
        <taxon>Micromonosporales</taxon>
        <taxon>Micromonosporaceae</taxon>
        <taxon>Pseudosporangium</taxon>
    </lineage>
</organism>
<dbReference type="OrthoDB" id="2443624at2"/>
<proteinExistence type="inferred from homology"/>
<comment type="similarity">
    <text evidence="1">Belongs to the TPP enzyme family.</text>
</comment>
<evidence type="ECO:0000259" key="4">
    <source>
        <dbReference type="Pfam" id="PF02776"/>
    </source>
</evidence>
<dbReference type="InterPro" id="IPR045229">
    <property type="entry name" value="TPP_enz"/>
</dbReference>
<evidence type="ECO:0000259" key="3">
    <source>
        <dbReference type="Pfam" id="PF02775"/>
    </source>
</evidence>
<dbReference type="SUPFAM" id="SSF52518">
    <property type="entry name" value="Thiamin diphosphate-binding fold (THDP-binding)"/>
    <property type="match status" value="2"/>
</dbReference>
<dbReference type="InterPro" id="IPR012001">
    <property type="entry name" value="Thiamin_PyroP_enz_TPP-bd_dom"/>
</dbReference>
<dbReference type="NCBIfam" id="NF005760">
    <property type="entry name" value="PRK07586.1"/>
    <property type="match status" value="1"/>
</dbReference>
<dbReference type="GO" id="GO:0050660">
    <property type="term" value="F:flavin adenine dinucleotide binding"/>
    <property type="evidence" value="ECO:0007669"/>
    <property type="project" value="TreeGrafter"/>
</dbReference>
<keyword evidence="2" id="KW-0786">Thiamine pyrophosphate</keyword>
<dbReference type="InterPro" id="IPR029061">
    <property type="entry name" value="THDP-binding"/>
</dbReference>
<accession>A0A2T0SEH2</accession>